<feature type="domain" description="Zn(2)-C6 fungal-type" evidence="8">
    <location>
        <begin position="26"/>
        <end position="56"/>
    </location>
</feature>
<evidence type="ECO:0000256" key="3">
    <source>
        <dbReference type="ARBA" id="ARBA00023015"/>
    </source>
</evidence>
<dbReference type="PROSITE" id="PS50048">
    <property type="entry name" value="ZN2_CY6_FUNGAL_2"/>
    <property type="match status" value="1"/>
</dbReference>
<keyword evidence="6" id="KW-0539">Nucleus</keyword>
<evidence type="ECO:0000256" key="6">
    <source>
        <dbReference type="ARBA" id="ARBA00023242"/>
    </source>
</evidence>
<dbReference type="InterPro" id="IPR052360">
    <property type="entry name" value="Transcr_Regulatory_Proteins"/>
</dbReference>
<gene>
    <name evidence="10" type="ORF">PgNI_10030</name>
</gene>
<evidence type="ECO:0000256" key="2">
    <source>
        <dbReference type="ARBA" id="ARBA00022833"/>
    </source>
</evidence>
<proteinExistence type="predicted"/>
<reference evidence="10" key="2">
    <citation type="submission" date="2019-10" db="EMBL/GenBank/DDBJ databases">
        <authorList>
            <consortium name="NCBI Genome Project"/>
        </authorList>
    </citation>
    <scope>NUCLEOTIDE SEQUENCE</scope>
    <source>
        <strain evidence="10">NI907</strain>
    </source>
</reference>
<dbReference type="GO" id="GO:0008270">
    <property type="term" value="F:zinc ion binding"/>
    <property type="evidence" value="ECO:0007669"/>
    <property type="project" value="InterPro"/>
</dbReference>
<name>A0A6P8ATK6_PYRGI</name>
<sequence length="306" mass="34012">MPDKRKSKRQKFTRPGAEGRTKSRTGCLTCKQRRKKCDEVKPKCGGCLIEGWDCEFSAQVTIVKVPRQNQVAPGSATIVRARPALLPDLTQQELEMFSFYANQRMGSVDLIFNDTEALDFIIKISMSEPCVRQAVLAASYAVRHSFFPAADHSGRARDLEVLLRHYNLAIGELVALQIEHEGENQQAVVRKRRPDCISAIICASFVLASVDHISTDLSSTVLGEEESAGRFRTMFHLKALCAMLQDSKPISLIDDGGGGAWDRNSQFDDEISMMAGLVATFLTQTSLYDEEVQRFTAQKASARLMT</sequence>
<keyword evidence="4" id="KW-0238">DNA-binding</keyword>
<dbReference type="InterPro" id="IPR001138">
    <property type="entry name" value="Zn2Cys6_DnaBD"/>
</dbReference>
<keyword evidence="9" id="KW-1185">Reference proteome</keyword>
<dbReference type="GeneID" id="41964918"/>
<evidence type="ECO:0000256" key="5">
    <source>
        <dbReference type="ARBA" id="ARBA00023163"/>
    </source>
</evidence>
<dbReference type="Proteomes" id="UP000515153">
    <property type="component" value="Unplaced"/>
</dbReference>
<evidence type="ECO:0000256" key="4">
    <source>
        <dbReference type="ARBA" id="ARBA00023125"/>
    </source>
</evidence>
<dbReference type="SUPFAM" id="SSF57701">
    <property type="entry name" value="Zn2/Cys6 DNA-binding domain"/>
    <property type="match status" value="1"/>
</dbReference>
<reference evidence="10" key="3">
    <citation type="submission" date="2025-08" db="UniProtKB">
        <authorList>
            <consortium name="RefSeq"/>
        </authorList>
    </citation>
    <scope>IDENTIFICATION</scope>
    <source>
        <strain evidence="10">NI907</strain>
    </source>
</reference>
<dbReference type="GO" id="GO:0003677">
    <property type="term" value="F:DNA binding"/>
    <property type="evidence" value="ECO:0007669"/>
    <property type="project" value="UniProtKB-KW"/>
</dbReference>
<dbReference type="GO" id="GO:0000981">
    <property type="term" value="F:DNA-binding transcription factor activity, RNA polymerase II-specific"/>
    <property type="evidence" value="ECO:0007669"/>
    <property type="project" value="InterPro"/>
</dbReference>
<organism evidence="9 10">
    <name type="scientific">Pyricularia grisea</name>
    <name type="common">Crabgrass-specific blast fungus</name>
    <name type="synonym">Magnaporthe grisea</name>
    <dbReference type="NCBI Taxonomy" id="148305"/>
    <lineage>
        <taxon>Eukaryota</taxon>
        <taxon>Fungi</taxon>
        <taxon>Dikarya</taxon>
        <taxon>Ascomycota</taxon>
        <taxon>Pezizomycotina</taxon>
        <taxon>Sordariomycetes</taxon>
        <taxon>Sordariomycetidae</taxon>
        <taxon>Magnaporthales</taxon>
        <taxon>Pyriculariaceae</taxon>
        <taxon>Pyricularia</taxon>
    </lineage>
</organism>
<keyword evidence="2" id="KW-0862">Zinc</keyword>
<evidence type="ECO:0000313" key="9">
    <source>
        <dbReference type="Proteomes" id="UP000515153"/>
    </source>
</evidence>
<evidence type="ECO:0000259" key="8">
    <source>
        <dbReference type="PROSITE" id="PS50048"/>
    </source>
</evidence>
<reference evidence="10" key="1">
    <citation type="journal article" date="2019" name="Mol. Biol. Evol.">
        <title>Blast fungal genomes show frequent chromosomal changes, gene gains and losses, and effector gene turnover.</title>
        <authorList>
            <person name="Gomez Luciano L.B."/>
            <person name="Jason Tsai I."/>
            <person name="Chuma I."/>
            <person name="Tosa Y."/>
            <person name="Chen Y.H."/>
            <person name="Li J.Y."/>
            <person name="Li M.Y."/>
            <person name="Jade Lu M.Y."/>
            <person name="Nakayashiki H."/>
            <person name="Li W.H."/>
        </authorList>
    </citation>
    <scope>NUCLEOTIDE SEQUENCE</scope>
    <source>
        <strain evidence="10">NI907</strain>
    </source>
</reference>
<dbReference type="AlphaFoldDB" id="A0A6P8ATK6"/>
<dbReference type="PROSITE" id="PS00463">
    <property type="entry name" value="ZN2_CY6_FUNGAL_1"/>
    <property type="match status" value="1"/>
</dbReference>
<dbReference type="RefSeq" id="XP_030978248.1">
    <property type="nucleotide sequence ID" value="XM_031130010.1"/>
</dbReference>
<dbReference type="KEGG" id="pgri:PgNI_10030"/>
<evidence type="ECO:0000313" key="10">
    <source>
        <dbReference type="RefSeq" id="XP_030978248.1"/>
    </source>
</evidence>
<dbReference type="PANTHER" id="PTHR36206">
    <property type="entry name" value="ASPERCRYPTIN BIOSYNTHESIS CLUSTER-SPECIFIC TRANSCRIPTION REGULATOR ATNN-RELATED"/>
    <property type="match status" value="1"/>
</dbReference>
<dbReference type="InterPro" id="IPR036864">
    <property type="entry name" value="Zn2-C6_fun-type_DNA-bd_sf"/>
</dbReference>
<feature type="region of interest" description="Disordered" evidence="7">
    <location>
        <begin position="1"/>
        <end position="24"/>
    </location>
</feature>
<protein>
    <recommendedName>
        <fullName evidence="8">Zn(2)-C6 fungal-type domain-containing protein</fullName>
    </recommendedName>
</protein>
<evidence type="ECO:0000256" key="1">
    <source>
        <dbReference type="ARBA" id="ARBA00022723"/>
    </source>
</evidence>
<accession>A0A6P8ATK6</accession>
<evidence type="ECO:0000256" key="7">
    <source>
        <dbReference type="SAM" id="MobiDB-lite"/>
    </source>
</evidence>
<keyword evidence="1" id="KW-0479">Metal-binding</keyword>
<dbReference type="CDD" id="cd00067">
    <property type="entry name" value="GAL4"/>
    <property type="match status" value="1"/>
</dbReference>
<keyword evidence="5" id="KW-0804">Transcription</keyword>
<dbReference type="Pfam" id="PF00172">
    <property type="entry name" value="Zn_clus"/>
    <property type="match status" value="1"/>
</dbReference>
<dbReference type="Gene3D" id="4.10.240.10">
    <property type="entry name" value="Zn(2)-C6 fungal-type DNA-binding domain"/>
    <property type="match status" value="1"/>
</dbReference>
<feature type="compositionally biased region" description="Basic residues" evidence="7">
    <location>
        <begin position="1"/>
        <end position="12"/>
    </location>
</feature>
<dbReference type="PANTHER" id="PTHR36206:SF12">
    <property type="entry name" value="ASPERCRYPTIN BIOSYNTHESIS CLUSTER-SPECIFIC TRANSCRIPTION REGULATOR ATNN-RELATED"/>
    <property type="match status" value="1"/>
</dbReference>
<keyword evidence="3" id="KW-0805">Transcription regulation</keyword>
<dbReference type="SMART" id="SM00066">
    <property type="entry name" value="GAL4"/>
    <property type="match status" value="1"/>
</dbReference>